<dbReference type="EMBL" id="JBHMBE010000004">
    <property type="protein sequence ID" value="MFB9647058.1"/>
    <property type="molecule type" value="Genomic_DNA"/>
</dbReference>
<name>A0ABV5T3B3_9MICO</name>
<keyword evidence="2" id="KW-1185">Reference proteome</keyword>
<comment type="caution">
    <text evidence="1">The sequence shown here is derived from an EMBL/GenBank/DDBJ whole genome shotgun (WGS) entry which is preliminary data.</text>
</comment>
<proteinExistence type="predicted"/>
<gene>
    <name evidence="1" type="ORF">ACFFPJ_14775</name>
</gene>
<evidence type="ECO:0000313" key="1">
    <source>
        <dbReference type="EMBL" id="MFB9647058.1"/>
    </source>
</evidence>
<sequence length="79" mass="8406">MPSDAASIRIIESMRGDATEATVLMESVSELDPALCAPVERQSGPRPPPEGAPNVYTLDATVFAVAAAMLIHRFPRKPS</sequence>
<evidence type="ECO:0000313" key="2">
    <source>
        <dbReference type="Proteomes" id="UP001589611"/>
    </source>
</evidence>
<dbReference type="RefSeq" id="WP_344714760.1">
    <property type="nucleotide sequence ID" value="NZ_BAAAWH010000001.1"/>
</dbReference>
<protein>
    <submittedName>
        <fullName evidence="1">Uncharacterized protein</fullName>
    </submittedName>
</protein>
<dbReference type="Proteomes" id="UP001589611">
    <property type="component" value="Unassembled WGS sequence"/>
</dbReference>
<reference evidence="1 2" key="1">
    <citation type="submission" date="2024-09" db="EMBL/GenBank/DDBJ databases">
        <authorList>
            <person name="Sun Q."/>
            <person name="Mori K."/>
        </authorList>
    </citation>
    <scope>NUCLEOTIDE SEQUENCE [LARGE SCALE GENOMIC DNA]</scope>
    <source>
        <strain evidence="1 2">JCM 1342</strain>
    </source>
</reference>
<accession>A0ABV5T3B3</accession>
<organism evidence="1 2">
    <name type="scientific">Microbacterium terregens</name>
    <dbReference type="NCBI Taxonomy" id="69363"/>
    <lineage>
        <taxon>Bacteria</taxon>
        <taxon>Bacillati</taxon>
        <taxon>Actinomycetota</taxon>
        <taxon>Actinomycetes</taxon>
        <taxon>Micrococcales</taxon>
        <taxon>Microbacteriaceae</taxon>
        <taxon>Microbacterium</taxon>
    </lineage>
</organism>